<dbReference type="AlphaFoldDB" id="A0A8S1JVF2"/>
<dbReference type="EMBL" id="CAJJDM010000007">
    <property type="protein sequence ID" value="CAD8046603.1"/>
    <property type="molecule type" value="Genomic_DNA"/>
</dbReference>
<organism evidence="3 4">
    <name type="scientific">Paramecium primaurelia</name>
    <dbReference type="NCBI Taxonomy" id="5886"/>
    <lineage>
        <taxon>Eukaryota</taxon>
        <taxon>Sar</taxon>
        <taxon>Alveolata</taxon>
        <taxon>Ciliophora</taxon>
        <taxon>Intramacronucleata</taxon>
        <taxon>Oligohymenophorea</taxon>
        <taxon>Peniculida</taxon>
        <taxon>Parameciidae</taxon>
        <taxon>Paramecium</taxon>
    </lineage>
</organism>
<feature type="coiled-coil region" evidence="1">
    <location>
        <begin position="76"/>
        <end position="103"/>
    </location>
</feature>
<sequence>MSQLEANSQAQISYQERSKPDSNRQLGTSNLSNGQNIKSIDNNEFVPRRSSQTNNYGYQQNIPQVYQYPQFNYPVMGQQTMKEQEHEEQIQRLMKENETLRYQWRTLEQDNYKLKNDNMQLSNRDKSNNAEIQGLQDQILQLKNENKRLMNTIQDDQYQLLDLQKLKKQVELNQGLENQISELEQQLSIANKQVQEQKRLNSFSDSEIQTQKETIEKYKLQLKELTQNNEMQSQKNDQLLNDNRKMKQALDMINKDLTNEQTQNQVLIQKINQLNQGSKDQINNLQKNIQNLNYQNDQLKNQIIQLQQKEKELLNVQNINLQNENKLRQMQQQISDQQRQIEQYAITIQTGKNEYQRLVIKSQQQEQDIWKMKEQVNQLNTQNQMLQNKSYQLERTIEDSLNKSQIQSADLKGTLDRWKNYGLSLEQEIKKREVALLQLENEYVQMQNQIKNAQENEFQYKNERTITLQKMKEMHDDLLLYEKKCNQLERELQLLQEQNNNVLQNQERLEQDKQQLNLEVKNLMDELLRTQNQNDLKLRDFDALQMKYDSENNAKEREIQNLRLQNNMLQEKNNQLENDLAREKEKLFQMESRIRSLETEIHNLQFKQTLKQQYSWNQEVPNNHSNPIELTENSQIYSGIVGPYSNHSGYLNTQQINFGVSNSQKPKPREVQNTPFQINEFPDHRRTSSSQLIKSKNYDLRFQNQTKNQQF</sequence>
<evidence type="ECO:0000256" key="1">
    <source>
        <dbReference type="SAM" id="Coils"/>
    </source>
</evidence>
<feature type="compositionally biased region" description="Polar residues" evidence="2">
    <location>
        <begin position="702"/>
        <end position="711"/>
    </location>
</feature>
<name>A0A8S1JVF2_PARPR</name>
<gene>
    <name evidence="3" type="ORF">PPRIM_AZ9-3.1.T0100499</name>
</gene>
<feature type="coiled-coil region" evidence="1">
    <location>
        <begin position="132"/>
        <end position="396"/>
    </location>
</feature>
<evidence type="ECO:0000313" key="4">
    <source>
        <dbReference type="Proteomes" id="UP000688137"/>
    </source>
</evidence>
<feature type="region of interest" description="Disordered" evidence="2">
    <location>
        <begin position="680"/>
        <end position="711"/>
    </location>
</feature>
<comment type="caution">
    <text evidence="3">The sequence shown here is derived from an EMBL/GenBank/DDBJ whole genome shotgun (WGS) entry which is preliminary data.</text>
</comment>
<evidence type="ECO:0000256" key="2">
    <source>
        <dbReference type="SAM" id="MobiDB-lite"/>
    </source>
</evidence>
<accession>A0A8S1JVF2</accession>
<proteinExistence type="predicted"/>
<feature type="compositionally biased region" description="Polar residues" evidence="2">
    <location>
        <begin position="23"/>
        <end position="42"/>
    </location>
</feature>
<feature type="compositionally biased region" description="Polar residues" evidence="2">
    <location>
        <begin position="1"/>
        <end position="15"/>
    </location>
</feature>
<feature type="region of interest" description="Disordered" evidence="2">
    <location>
        <begin position="1"/>
        <end position="56"/>
    </location>
</feature>
<dbReference type="Proteomes" id="UP000688137">
    <property type="component" value="Unassembled WGS sequence"/>
</dbReference>
<protein>
    <submittedName>
        <fullName evidence="3">Uncharacterized protein</fullName>
    </submittedName>
</protein>
<keyword evidence="1" id="KW-0175">Coiled coil</keyword>
<reference evidence="3" key="1">
    <citation type="submission" date="2021-01" db="EMBL/GenBank/DDBJ databases">
        <authorList>
            <consortium name="Genoscope - CEA"/>
            <person name="William W."/>
        </authorList>
    </citation>
    <scope>NUCLEOTIDE SEQUENCE</scope>
</reference>
<feature type="coiled-coil region" evidence="1">
    <location>
        <begin position="429"/>
        <end position="607"/>
    </location>
</feature>
<dbReference type="OMA" id="INEFPDH"/>
<evidence type="ECO:0000313" key="3">
    <source>
        <dbReference type="EMBL" id="CAD8046603.1"/>
    </source>
</evidence>
<keyword evidence="4" id="KW-1185">Reference proteome</keyword>